<protein>
    <submittedName>
        <fullName evidence="2">Uncharacterized protein</fullName>
    </submittedName>
</protein>
<dbReference type="Proteomes" id="UP001447188">
    <property type="component" value="Unassembled WGS sequence"/>
</dbReference>
<evidence type="ECO:0000313" key="3">
    <source>
        <dbReference type="Proteomes" id="UP001447188"/>
    </source>
</evidence>
<proteinExistence type="predicted"/>
<reference evidence="2 3" key="1">
    <citation type="submission" date="2024-02" db="EMBL/GenBank/DDBJ databases">
        <title>Discinaceae phylogenomics.</title>
        <authorList>
            <person name="Dirks A.C."/>
            <person name="James T.Y."/>
        </authorList>
    </citation>
    <scope>NUCLEOTIDE SEQUENCE [LARGE SCALE GENOMIC DNA]</scope>
    <source>
        <strain evidence="2 3">ACD0624</strain>
    </source>
</reference>
<organism evidence="2 3">
    <name type="scientific">Discina gigas</name>
    <dbReference type="NCBI Taxonomy" id="1032678"/>
    <lineage>
        <taxon>Eukaryota</taxon>
        <taxon>Fungi</taxon>
        <taxon>Dikarya</taxon>
        <taxon>Ascomycota</taxon>
        <taxon>Pezizomycotina</taxon>
        <taxon>Pezizomycetes</taxon>
        <taxon>Pezizales</taxon>
        <taxon>Discinaceae</taxon>
        <taxon>Discina</taxon>
    </lineage>
</organism>
<feature type="region of interest" description="Disordered" evidence="1">
    <location>
        <begin position="115"/>
        <end position="139"/>
    </location>
</feature>
<sequence length="475" mass="52295">MLPGSQCQKIFPTTLQPKGSFGSLQPTPELTEDASFAAAGSQHILGTFGRVESRRYQKQDTPESLPRTVTSKRSLKRYKSNASTIVPLPSTVYVPGVGDNGSTISSHEIENERHSYHDREQRSHFSVCDTPPMSAKSPSISSPFLPVEPDTPVISAPNLPQPYDQTSMVPSQAGLVGLWEAAQRSGAVVENAVNSGRTYALNMYRQTPLYKSEHSSALPEHFTFGSDSRTPFYTLYAMREDATDDTFNELSFLRRNPLSDLETSVITLGLESPSKGMNLTEDGLITLIYPKEAVLSAMSPPTPTLQDETGRTVGPRRIRGNEERAREAIQKAYATECCRLSWGAQRKRYYLYHPGVAACGDAYLVDIQGEVGFDNVGAKGSIKLLNVDTNETIVELDFSRSVLFVNTSATSKIPSAYIVDVAVASVLTVAVVEGRRTRMSQSQFSMPMARHVGRGCGQKKRWRECFSAFFKALCF</sequence>
<dbReference type="EMBL" id="JBBBZM010000036">
    <property type="protein sequence ID" value="KAL0637307.1"/>
    <property type="molecule type" value="Genomic_DNA"/>
</dbReference>
<gene>
    <name evidence="2" type="ORF">Q9L58_003640</name>
</gene>
<keyword evidence="3" id="KW-1185">Reference proteome</keyword>
<name>A0ABR3GN13_9PEZI</name>
<accession>A0ABR3GN13</accession>
<comment type="caution">
    <text evidence="2">The sequence shown here is derived from an EMBL/GenBank/DDBJ whole genome shotgun (WGS) entry which is preliminary data.</text>
</comment>
<evidence type="ECO:0000256" key="1">
    <source>
        <dbReference type="SAM" id="MobiDB-lite"/>
    </source>
</evidence>
<evidence type="ECO:0000313" key="2">
    <source>
        <dbReference type="EMBL" id="KAL0637307.1"/>
    </source>
</evidence>